<dbReference type="STRING" id="4829.A0A163J501"/>
<dbReference type="Gene3D" id="1.25.40.10">
    <property type="entry name" value="Tetratricopeptide repeat domain"/>
    <property type="match status" value="3"/>
</dbReference>
<keyword evidence="1" id="KW-0802">TPR repeat</keyword>
<dbReference type="InterPro" id="IPR011990">
    <property type="entry name" value="TPR-like_helical_dom_sf"/>
</dbReference>
<dbReference type="Proteomes" id="UP000078561">
    <property type="component" value="Unassembled WGS sequence"/>
</dbReference>
<dbReference type="OrthoDB" id="10050400at2759"/>
<dbReference type="Pfam" id="PF13181">
    <property type="entry name" value="TPR_8"/>
    <property type="match status" value="2"/>
</dbReference>
<evidence type="ECO:0000256" key="1">
    <source>
        <dbReference type="PROSITE-ProRule" id="PRU00339"/>
    </source>
</evidence>
<dbReference type="PANTHER" id="PTHR28142:SF1">
    <property type="entry name" value="MITOCHONDRIAL INNER MEMBRANE I-AAA PROTEASE SUPERCOMPLEX SUBUNIT MGR3-RELATED"/>
    <property type="match status" value="1"/>
</dbReference>
<keyword evidence="3" id="KW-1185">Reference proteome</keyword>
<gene>
    <name evidence="2" type="primary">ABSGL_02676.1 scaffold 3684</name>
</gene>
<dbReference type="PROSITE" id="PS50005">
    <property type="entry name" value="TPR"/>
    <property type="match status" value="2"/>
</dbReference>
<dbReference type="InParanoid" id="A0A163J501"/>
<name>A0A163J501_ABSGL</name>
<proteinExistence type="predicted"/>
<dbReference type="SUPFAM" id="SSF48452">
    <property type="entry name" value="TPR-like"/>
    <property type="match status" value="1"/>
</dbReference>
<organism evidence="2">
    <name type="scientific">Absidia glauca</name>
    <name type="common">Pin mould</name>
    <dbReference type="NCBI Taxonomy" id="4829"/>
    <lineage>
        <taxon>Eukaryota</taxon>
        <taxon>Fungi</taxon>
        <taxon>Fungi incertae sedis</taxon>
        <taxon>Mucoromycota</taxon>
        <taxon>Mucoromycotina</taxon>
        <taxon>Mucoromycetes</taxon>
        <taxon>Mucorales</taxon>
        <taxon>Cunninghamellaceae</taxon>
        <taxon>Absidia</taxon>
    </lineage>
</organism>
<dbReference type="EMBL" id="LT551602">
    <property type="protein sequence ID" value="SAL97205.1"/>
    <property type="molecule type" value="Genomic_DNA"/>
</dbReference>
<protein>
    <submittedName>
        <fullName evidence="2">Uncharacterized protein</fullName>
    </submittedName>
</protein>
<reference evidence="2" key="1">
    <citation type="submission" date="2016-04" db="EMBL/GenBank/DDBJ databases">
        <authorList>
            <person name="Evans L.H."/>
            <person name="Alamgir A."/>
            <person name="Owens N."/>
            <person name="Weber N.D."/>
            <person name="Virtaneva K."/>
            <person name="Barbian K."/>
            <person name="Babar A."/>
            <person name="Rosenke K."/>
        </authorList>
    </citation>
    <scope>NUCLEOTIDE SEQUENCE [LARGE SCALE GENOMIC DNA]</scope>
    <source>
        <strain evidence="2">CBS 101.48</strain>
    </source>
</reference>
<dbReference type="AlphaFoldDB" id="A0A163J501"/>
<feature type="repeat" description="TPR" evidence="1">
    <location>
        <begin position="374"/>
        <end position="407"/>
    </location>
</feature>
<dbReference type="InterPro" id="IPR019734">
    <property type="entry name" value="TPR_rpt"/>
</dbReference>
<evidence type="ECO:0000313" key="3">
    <source>
        <dbReference type="Proteomes" id="UP000078561"/>
    </source>
</evidence>
<accession>A0A163J501</accession>
<sequence>MTMLLRATRRLTSTIPTIPRQQQRLAIPFGTTHVRPSSYHRQQLRLASTVRPTSTIRIPPVPLAMIGLGLVCLGIGLYDHFTSDIQKYPTRVRSPLRKALYYEQKDPTLALPYFQQAFEEALLPENELDLDGAPLTGILIQWGTLLERLGRLPDARKVLIMALRHVLGMENVPVVSNNSSGDDDTTTGTTIPLKAPDQAIFTMDWAGLPAIEQKKVVGLCLKLGDLNAALHRDEEAEKYYVAGVEHLLGTSKKPASNPYGDDASHDDAALFDKDHLPAWLTSNDVGIALATLGQFYASRKKYSYAIHLYLRALALRGMDTCESTVLMNNLAESYVALNAFNEAKIWAEKGISLAQNPNTGKLNKDQQVCDETCGILLFNLGMVFEQMQDKEKAIQMYQQSIQHGRQHEQMACVQEALKARKRVEYEVAREQQANVA</sequence>
<dbReference type="InterPro" id="IPR040201">
    <property type="entry name" value="Mrg3-like"/>
</dbReference>
<evidence type="ECO:0000313" key="2">
    <source>
        <dbReference type="EMBL" id="SAL97205.1"/>
    </source>
</evidence>
<dbReference type="OMA" id="CESTVLM"/>
<dbReference type="SMART" id="SM00028">
    <property type="entry name" value="TPR"/>
    <property type="match status" value="3"/>
</dbReference>
<feature type="repeat" description="TPR" evidence="1">
    <location>
        <begin position="286"/>
        <end position="319"/>
    </location>
</feature>
<dbReference type="PANTHER" id="PTHR28142">
    <property type="entry name" value="MITOCHONDRIAL INNER MEMBRANE I-AAA PROTEASE SUPERCOMPLEX SUBUNIT MGR3-RELATED"/>
    <property type="match status" value="1"/>
</dbReference>